<keyword evidence="1" id="KW-0472">Membrane</keyword>
<proteinExistence type="predicted"/>
<protein>
    <submittedName>
        <fullName evidence="2">Uncharacterized protein</fullName>
    </submittedName>
</protein>
<dbReference type="Proteomes" id="UP000034883">
    <property type="component" value="Chromosome"/>
</dbReference>
<keyword evidence="1" id="KW-0812">Transmembrane</keyword>
<dbReference type="STRING" id="927083.DB32_007448"/>
<feature type="transmembrane region" description="Helical" evidence="1">
    <location>
        <begin position="60"/>
        <end position="81"/>
    </location>
</feature>
<dbReference type="OrthoDB" id="34459at2"/>
<accession>A0A0F6SHE4</accession>
<reference evidence="2 3" key="1">
    <citation type="submission" date="2015-03" db="EMBL/GenBank/DDBJ databases">
        <title>Genome assembly of Sandaracinus amylolyticus DSM 53668.</title>
        <authorList>
            <person name="Sharma G."/>
            <person name="Subramanian S."/>
        </authorList>
    </citation>
    <scope>NUCLEOTIDE SEQUENCE [LARGE SCALE GENOMIC DNA]</scope>
    <source>
        <strain evidence="2 3">DSM 53668</strain>
    </source>
</reference>
<dbReference type="AlphaFoldDB" id="A0A0F6SHE4"/>
<sequence length="369" mass="40239">MSDDDISETRGKGEGELSLDFPRGRIVRLGALGALLGFPGLGLWVALIPAALLASSLSDGALTALLAITAPLTFAISLLLPPMLQRARAPRPARVTWDREGITEHDGPHVRTAIRWLDARARIDDAERGRVLQITDRDGRAITLATPRAAPRWLARRKACTPELDRLARVLVDVETGPEIAPDARDARRPTMGPQVALLTVALAAIALPMMWLVPDLRRILPAFGALLVCILCAAPALRPLHELLDLLALGRRFERSDESTIEEGEGREAIVKRKEGTWLRLDLSAARHPDAWLATRVETLVHAVLPLAGWVPSPQRLGIGPAVAVTDIETAHEREVRRDLVRAASIELAARGAAVVWWAIASLRPLWE</sequence>
<feature type="transmembrane region" description="Helical" evidence="1">
    <location>
        <begin position="196"/>
        <end position="214"/>
    </location>
</feature>
<dbReference type="KEGG" id="samy:DB32_007448"/>
<dbReference type="EMBL" id="CP011125">
    <property type="protein sequence ID" value="AKF10299.1"/>
    <property type="molecule type" value="Genomic_DNA"/>
</dbReference>
<feature type="transmembrane region" description="Helical" evidence="1">
    <location>
        <begin position="29"/>
        <end position="54"/>
    </location>
</feature>
<organism evidence="2 3">
    <name type="scientific">Sandaracinus amylolyticus</name>
    <dbReference type="NCBI Taxonomy" id="927083"/>
    <lineage>
        <taxon>Bacteria</taxon>
        <taxon>Pseudomonadati</taxon>
        <taxon>Myxococcota</taxon>
        <taxon>Polyangia</taxon>
        <taxon>Polyangiales</taxon>
        <taxon>Sandaracinaceae</taxon>
        <taxon>Sandaracinus</taxon>
    </lineage>
</organism>
<keyword evidence="1" id="KW-1133">Transmembrane helix</keyword>
<evidence type="ECO:0000313" key="3">
    <source>
        <dbReference type="Proteomes" id="UP000034883"/>
    </source>
</evidence>
<evidence type="ECO:0000256" key="1">
    <source>
        <dbReference type="SAM" id="Phobius"/>
    </source>
</evidence>
<dbReference type="RefSeq" id="WP_053237274.1">
    <property type="nucleotide sequence ID" value="NZ_CP011125.1"/>
</dbReference>
<evidence type="ECO:0000313" key="2">
    <source>
        <dbReference type="EMBL" id="AKF10299.1"/>
    </source>
</evidence>
<name>A0A0F6SHE4_9BACT</name>
<feature type="transmembrane region" description="Helical" evidence="1">
    <location>
        <begin position="220"/>
        <end position="238"/>
    </location>
</feature>
<gene>
    <name evidence="2" type="ORF">DB32_007448</name>
</gene>
<keyword evidence="3" id="KW-1185">Reference proteome</keyword>